<dbReference type="OrthoDB" id="884171at2"/>
<feature type="region of interest" description="Disordered" evidence="1">
    <location>
        <begin position="1"/>
        <end position="30"/>
    </location>
</feature>
<keyword evidence="3" id="KW-1185">Reference proteome</keyword>
<organism evidence="2 3">
    <name type="scientific">Hymenobacter amundsenii</name>
    <dbReference type="NCBI Taxonomy" id="2006685"/>
    <lineage>
        <taxon>Bacteria</taxon>
        <taxon>Pseudomonadati</taxon>
        <taxon>Bacteroidota</taxon>
        <taxon>Cytophagia</taxon>
        <taxon>Cytophagales</taxon>
        <taxon>Hymenobacteraceae</taxon>
        <taxon>Hymenobacter</taxon>
    </lineage>
</organism>
<protein>
    <submittedName>
        <fullName evidence="2">Uncharacterized protein</fullName>
    </submittedName>
</protein>
<name>A0A246FG79_9BACT</name>
<evidence type="ECO:0000256" key="1">
    <source>
        <dbReference type="SAM" id="MobiDB-lite"/>
    </source>
</evidence>
<reference evidence="2 3" key="1">
    <citation type="submission" date="2017-06" db="EMBL/GenBank/DDBJ databases">
        <title>Hymenobacter amundsenii sp. nov. isolated from regoliths in Antarctica.</title>
        <authorList>
            <person name="Sedlacek I."/>
            <person name="Kralova S."/>
            <person name="Pantucek R."/>
            <person name="Svec P."/>
            <person name="Holochova P."/>
            <person name="Stankova E."/>
            <person name="Vrbovska V."/>
            <person name="Busse H.-J."/>
        </authorList>
    </citation>
    <scope>NUCLEOTIDE SEQUENCE [LARGE SCALE GENOMIC DNA]</scope>
    <source>
        <strain evidence="2 3">CCM 8682</strain>
    </source>
</reference>
<dbReference type="Proteomes" id="UP000197277">
    <property type="component" value="Unassembled WGS sequence"/>
</dbReference>
<comment type="caution">
    <text evidence="2">The sequence shown here is derived from an EMBL/GenBank/DDBJ whole genome shotgun (WGS) entry which is preliminary data.</text>
</comment>
<gene>
    <name evidence="2" type="ORF">CDA63_18980</name>
</gene>
<proteinExistence type="predicted"/>
<dbReference type="RefSeq" id="WP_088466032.1">
    <property type="nucleotide sequence ID" value="NZ_NIRR01000058.1"/>
</dbReference>
<dbReference type="EMBL" id="NIRR01000058">
    <property type="protein sequence ID" value="OWP61521.1"/>
    <property type="molecule type" value="Genomic_DNA"/>
</dbReference>
<dbReference type="AlphaFoldDB" id="A0A246FG79"/>
<feature type="compositionally biased region" description="Polar residues" evidence="1">
    <location>
        <begin position="1"/>
        <end position="11"/>
    </location>
</feature>
<evidence type="ECO:0000313" key="3">
    <source>
        <dbReference type="Proteomes" id="UP000197277"/>
    </source>
</evidence>
<sequence>MPSQTTPSGNRPQPGKLPTLKRPPKPSGRTLEDWITTFLRPDGTQGLTVRELTGALRIAAETLTLVRLYPERLSMAHIFALAELLGIAPEQLIADIFQQVKVRSEVGLMLTARQLRTRRKRHAATPRASDKGTA</sequence>
<evidence type="ECO:0000313" key="2">
    <source>
        <dbReference type="EMBL" id="OWP61521.1"/>
    </source>
</evidence>
<accession>A0A246FG79</accession>